<dbReference type="Pfam" id="PF06748">
    <property type="entry name" value="DUF1217"/>
    <property type="match status" value="1"/>
</dbReference>
<keyword evidence="2" id="KW-1185">Reference proteome</keyword>
<organism evidence="1 2">
    <name type="scientific">Tateyamaria omphalii</name>
    <dbReference type="NCBI Taxonomy" id="299262"/>
    <lineage>
        <taxon>Bacteria</taxon>
        <taxon>Pseudomonadati</taxon>
        <taxon>Pseudomonadota</taxon>
        <taxon>Alphaproteobacteria</taxon>
        <taxon>Rhodobacterales</taxon>
        <taxon>Roseobacteraceae</taxon>
        <taxon>Tateyamaria</taxon>
    </lineage>
</organism>
<dbReference type="AlphaFoldDB" id="A0A1P8MZE3"/>
<evidence type="ECO:0000313" key="2">
    <source>
        <dbReference type="Proteomes" id="UP000186336"/>
    </source>
</evidence>
<dbReference type="RefSeq" id="WP_076629713.1">
    <property type="nucleotide sequence ID" value="NZ_CP019312.1"/>
</dbReference>
<dbReference type="InterPro" id="IPR010626">
    <property type="entry name" value="DUF1217"/>
</dbReference>
<dbReference type="Proteomes" id="UP000186336">
    <property type="component" value="Chromosome"/>
</dbReference>
<dbReference type="InterPro" id="IPR023157">
    <property type="entry name" value="AGR-C-984p-like_sf"/>
</dbReference>
<dbReference type="SUPFAM" id="SSF158837">
    <property type="entry name" value="AGR C 984p-like"/>
    <property type="match status" value="1"/>
</dbReference>
<keyword evidence="1" id="KW-0969">Cilium</keyword>
<protein>
    <submittedName>
        <fullName evidence="1">Flagellar protein</fullName>
    </submittedName>
</protein>
<dbReference type="STRING" id="299262.BWR18_17515"/>
<dbReference type="OrthoDB" id="7824597at2"/>
<dbReference type="EMBL" id="CP019312">
    <property type="protein sequence ID" value="APX13279.1"/>
    <property type="molecule type" value="Genomic_DNA"/>
</dbReference>
<sequence length="262" mass="28694">MYQPVLISSGLVGWQFLQRTYDQQLATFSQSAQVKRDTDHFLEKIGSITTAEELVSDRQVLTVALGAFGLTDDINNTFFIQKMLDEGTTASDSLANRFSDNRYREFSAAFGLGPNEVRGSLFSGFAEDIVGKFEANSFEIAAGNQDESMRIALYAERTLSDVVQSEGSDASKWFSIMGQPPLRSLFETALGLPEAFGQVDIDQQLSVFQERAERILGVSDPAEFADDETLDRLITTYFARAQLEQAGGSASSASIALTLLSS</sequence>
<gene>
    <name evidence="1" type="ORF">BWR18_17515</name>
</gene>
<keyword evidence="1" id="KW-0282">Flagellum</keyword>
<reference evidence="1 2" key="1">
    <citation type="submission" date="2017-01" db="EMBL/GenBank/DDBJ databases">
        <title>Complete genome of Tateyamaria omphalii DOK1-4 isolated from seawater in Dokdo.</title>
        <authorList>
            <person name="Kim J.H."/>
            <person name="Chi W.-J."/>
        </authorList>
    </citation>
    <scope>NUCLEOTIDE SEQUENCE [LARGE SCALE GENOMIC DNA]</scope>
    <source>
        <strain evidence="1 2">DOK1-4</strain>
    </source>
</reference>
<dbReference type="Gene3D" id="1.10.3700.10">
    <property type="entry name" value="AGR C 984p-like"/>
    <property type="match status" value="1"/>
</dbReference>
<proteinExistence type="predicted"/>
<accession>A0A1P8MZE3</accession>
<evidence type="ECO:0000313" key="1">
    <source>
        <dbReference type="EMBL" id="APX13279.1"/>
    </source>
</evidence>
<keyword evidence="1" id="KW-0966">Cell projection</keyword>
<name>A0A1P8MZE3_9RHOB</name>
<dbReference type="KEGG" id="tom:BWR18_17515"/>